<dbReference type="GO" id="GO:0009055">
    <property type="term" value="F:electron transfer activity"/>
    <property type="evidence" value="ECO:0007669"/>
    <property type="project" value="InterPro"/>
</dbReference>
<feature type="compositionally biased region" description="Low complexity" evidence="3">
    <location>
        <begin position="1"/>
        <end position="11"/>
    </location>
</feature>
<evidence type="ECO:0000256" key="3">
    <source>
        <dbReference type="SAM" id="MobiDB-lite"/>
    </source>
</evidence>
<dbReference type="Pfam" id="PF00127">
    <property type="entry name" value="Copper-bind"/>
    <property type="match status" value="1"/>
</dbReference>
<comment type="caution">
    <text evidence="5">The sequence shown here is derived from an EMBL/GenBank/DDBJ whole genome shotgun (WGS) entry which is preliminary data.</text>
</comment>
<evidence type="ECO:0000313" key="6">
    <source>
        <dbReference type="Proteomes" id="UP000011554"/>
    </source>
</evidence>
<feature type="region of interest" description="Disordered" evidence="3">
    <location>
        <begin position="133"/>
        <end position="180"/>
    </location>
</feature>
<feature type="region of interest" description="Disordered" evidence="3">
    <location>
        <begin position="94"/>
        <end position="117"/>
    </location>
</feature>
<dbReference type="PATRIC" id="fig|29540.5.peg.3899"/>
<dbReference type="Gene3D" id="2.60.40.420">
    <property type="entry name" value="Cupredoxins - blue copper proteins"/>
    <property type="match status" value="1"/>
</dbReference>
<sequence>MKITGAAATTALVAGCSDDTDEGNGSENGNGDEVNVEDWEGVETIELGGEMSAWQGVSPSPIEDEENPTLVLFEGQSYEITWENLDGKNHNIEIVDDSDEPVNDLSTDQMNEEGETQTLTIDEVTSSMKNYLCRPHESQMHGEIQVEQPPSGGNGDESGNGNESSGNGNESTGNGNESEE</sequence>
<keyword evidence="1" id="KW-0479">Metal-binding</keyword>
<dbReference type="InterPro" id="IPR008972">
    <property type="entry name" value="Cupredoxin"/>
</dbReference>
<dbReference type="GO" id="GO:0005507">
    <property type="term" value="F:copper ion binding"/>
    <property type="evidence" value="ECO:0007669"/>
    <property type="project" value="InterPro"/>
</dbReference>
<name>M0AIA8_NATA1</name>
<dbReference type="STRING" id="29540.C481_19135"/>
<protein>
    <submittedName>
        <fullName evidence="5">Blue (Type 1) copper domain-containing protein</fullName>
    </submittedName>
</protein>
<keyword evidence="2" id="KW-0186">Copper</keyword>
<evidence type="ECO:0000313" key="5">
    <source>
        <dbReference type="EMBL" id="ELY98081.1"/>
    </source>
</evidence>
<feature type="region of interest" description="Disordered" evidence="3">
    <location>
        <begin position="1"/>
        <end position="36"/>
    </location>
</feature>
<dbReference type="EMBL" id="AOIO01000040">
    <property type="protein sequence ID" value="ELY98081.1"/>
    <property type="molecule type" value="Genomic_DNA"/>
</dbReference>
<dbReference type="eggNOG" id="arCOG03914">
    <property type="taxonomic scope" value="Archaea"/>
</dbReference>
<evidence type="ECO:0000259" key="4">
    <source>
        <dbReference type="Pfam" id="PF00127"/>
    </source>
</evidence>
<dbReference type="SUPFAM" id="SSF49503">
    <property type="entry name" value="Cupredoxins"/>
    <property type="match status" value="1"/>
</dbReference>
<dbReference type="PROSITE" id="PS51257">
    <property type="entry name" value="PROKAR_LIPOPROTEIN"/>
    <property type="match status" value="1"/>
</dbReference>
<reference evidence="5 6" key="1">
    <citation type="journal article" date="2014" name="PLoS Genet.">
        <title>Phylogenetically driven sequencing of extremely halophilic archaea reveals strategies for static and dynamic osmo-response.</title>
        <authorList>
            <person name="Becker E.A."/>
            <person name="Seitzer P.M."/>
            <person name="Tritt A."/>
            <person name="Larsen D."/>
            <person name="Krusor M."/>
            <person name="Yao A.I."/>
            <person name="Wu D."/>
            <person name="Madern D."/>
            <person name="Eisen J.A."/>
            <person name="Darling A.E."/>
            <person name="Facciotti M.T."/>
        </authorList>
    </citation>
    <scope>NUCLEOTIDE SEQUENCE [LARGE SCALE GENOMIC DNA]</scope>
    <source>
        <strain evidence="5 6">DSM 12278</strain>
    </source>
</reference>
<dbReference type="Proteomes" id="UP000011554">
    <property type="component" value="Unassembled WGS sequence"/>
</dbReference>
<feature type="domain" description="Blue (type 1) copper" evidence="4">
    <location>
        <begin position="77"/>
        <end position="147"/>
    </location>
</feature>
<feature type="compositionally biased region" description="Low complexity" evidence="3">
    <location>
        <begin position="159"/>
        <end position="180"/>
    </location>
</feature>
<evidence type="ECO:0000256" key="1">
    <source>
        <dbReference type="ARBA" id="ARBA00022723"/>
    </source>
</evidence>
<dbReference type="AlphaFoldDB" id="M0AIA8"/>
<dbReference type="InterPro" id="IPR000923">
    <property type="entry name" value="BlueCu_1"/>
</dbReference>
<organism evidence="5 6">
    <name type="scientific">Natrialba asiatica (strain ATCC 700177 / DSM 12278 / JCM 9576 / FERM P-10747 / NBRC 102637 / 172P1)</name>
    <dbReference type="NCBI Taxonomy" id="29540"/>
    <lineage>
        <taxon>Archaea</taxon>
        <taxon>Methanobacteriati</taxon>
        <taxon>Methanobacteriota</taxon>
        <taxon>Stenosarchaea group</taxon>
        <taxon>Halobacteria</taxon>
        <taxon>Halobacteriales</taxon>
        <taxon>Natrialbaceae</taxon>
        <taxon>Natrialba</taxon>
    </lineage>
</organism>
<keyword evidence="6" id="KW-1185">Reference proteome</keyword>
<proteinExistence type="predicted"/>
<evidence type="ECO:0000256" key="2">
    <source>
        <dbReference type="ARBA" id="ARBA00023008"/>
    </source>
</evidence>
<accession>M0AIA8</accession>
<gene>
    <name evidence="5" type="ORF">C481_19135</name>
</gene>